<dbReference type="OrthoDB" id="8677713at2"/>
<dbReference type="InterPro" id="IPR046373">
    <property type="entry name" value="Acyl-CoA_Oxase/DH_mid-dom_sf"/>
</dbReference>
<organism evidence="8 9">
    <name type="scientific">Hoyosella altamirensis</name>
    <dbReference type="NCBI Taxonomy" id="616997"/>
    <lineage>
        <taxon>Bacteria</taxon>
        <taxon>Bacillati</taxon>
        <taxon>Actinomycetota</taxon>
        <taxon>Actinomycetes</taxon>
        <taxon>Mycobacteriales</taxon>
        <taxon>Hoyosellaceae</taxon>
        <taxon>Hoyosella</taxon>
    </lineage>
</organism>
<dbReference type="InterPro" id="IPR037069">
    <property type="entry name" value="AcylCoA_DH/ox_N_sf"/>
</dbReference>
<dbReference type="Pfam" id="PF02771">
    <property type="entry name" value="Acyl-CoA_dh_N"/>
    <property type="match status" value="1"/>
</dbReference>
<comment type="cofactor">
    <cofactor evidence="1">
        <name>FAD</name>
        <dbReference type="ChEBI" id="CHEBI:57692"/>
    </cofactor>
</comment>
<dbReference type="SUPFAM" id="SSF56645">
    <property type="entry name" value="Acyl-CoA dehydrogenase NM domain-like"/>
    <property type="match status" value="1"/>
</dbReference>
<dbReference type="InterPro" id="IPR036250">
    <property type="entry name" value="AcylCo_DH-like_C"/>
</dbReference>
<dbReference type="Gene3D" id="2.40.110.10">
    <property type="entry name" value="Butyryl-CoA Dehydrogenase, subunit A, domain 2"/>
    <property type="match status" value="1"/>
</dbReference>
<keyword evidence="5" id="KW-0560">Oxidoreductase</keyword>
<reference evidence="8 9" key="1">
    <citation type="submission" date="2020-08" db="EMBL/GenBank/DDBJ databases">
        <title>Sequencing the genomes of 1000 actinobacteria strains.</title>
        <authorList>
            <person name="Klenk H.-P."/>
        </authorList>
    </citation>
    <scope>NUCLEOTIDE SEQUENCE [LARGE SCALE GENOMIC DNA]</scope>
    <source>
        <strain evidence="8 9">DSM 45258</strain>
    </source>
</reference>
<dbReference type="Gene3D" id="1.10.540.10">
    <property type="entry name" value="Acyl-CoA dehydrogenase/oxidase, N-terminal domain"/>
    <property type="match status" value="1"/>
</dbReference>
<dbReference type="InterPro" id="IPR013786">
    <property type="entry name" value="AcylCoA_DH/ox_N"/>
</dbReference>
<dbReference type="AlphaFoldDB" id="A0A839RSE0"/>
<dbReference type="Pfam" id="PF00441">
    <property type="entry name" value="Acyl-CoA_dh_1"/>
    <property type="match status" value="1"/>
</dbReference>
<feature type="domain" description="Acyl-CoA dehydrogenase/oxidase C-terminal" evidence="6">
    <location>
        <begin position="242"/>
        <end position="357"/>
    </location>
</feature>
<comment type="caution">
    <text evidence="8">The sequence shown here is derived from an EMBL/GenBank/DDBJ whole genome shotgun (WGS) entry which is preliminary data.</text>
</comment>
<dbReference type="InterPro" id="IPR009100">
    <property type="entry name" value="AcylCoA_DH/oxidase_NM_dom_sf"/>
</dbReference>
<evidence type="ECO:0000256" key="4">
    <source>
        <dbReference type="ARBA" id="ARBA00022827"/>
    </source>
</evidence>
<evidence type="ECO:0000313" key="8">
    <source>
        <dbReference type="EMBL" id="MBB3039267.1"/>
    </source>
</evidence>
<dbReference type="GO" id="GO:0003995">
    <property type="term" value="F:acyl-CoA dehydrogenase activity"/>
    <property type="evidence" value="ECO:0007669"/>
    <property type="project" value="TreeGrafter"/>
</dbReference>
<evidence type="ECO:0000259" key="6">
    <source>
        <dbReference type="Pfam" id="PF00441"/>
    </source>
</evidence>
<evidence type="ECO:0000313" key="9">
    <source>
        <dbReference type="Proteomes" id="UP000567922"/>
    </source>
</evidence>
<evidence type="ECO:0000256" key="1">
    <source>
        <dbReference type="ARBA" id="ARBA00001974"/>
    </source>
</evidence>
<proteinExistence type="inferred from homology"/>
<sequence>MTVAAPHVQHEHAELGRTIRSVLARKSSFEKTRAAAASALGYDSELWSTLCVQVGVAALAIPEEHGGLGAGIRELQIVAEELGRGLTPTPFFGSAVMAARALVHCGDADAKRRLLPQIAEGTATAALAWTGADGQWRTGSVAFTAELCGDGMYRLSGTAAYVLEGHSADWVLAVAHLEGDRAQLGLFEVDPREAGVVRTATPTMDQTLRLATVSLTHAAAKRIGTADFAPALSRLRDEVYAVLAAEQIGAADQALADTVSYSKERVQFGRPIGSFQALKHRMADLYVLVESARAACYEAGDALDKHEPGSTRAALIARMACTETLAAVAAEMIQMHGGIAITWEHNAHLYFKRAHSSGQLFGQPQHHIAELLPE</sequence>
<dbReference type="PANTHER" id="PTHR43884">
    <property type="entry name" value="ACYL-COA DEHYDROGENASE"/>
    <property type="match status" value="1"/>
</dbReference>
<evidence type="ECO:0000259" key="7">
    <source>
        <dbReference type="Pfam" id="PF02771"/>
    </source>
</evidence>
<evidence type="ECO:0000256" key="3">
    <source>
        <dbReference type="ARBA" id="ARBA00022630"/>
    </source>
</evidence>
<name>A0A839RSE0_9ACTN</name>
<dbReference type="RefSeq" id="WP_064442535.1">
    <property type="nucleotide sequence ID" value="NZ_BDDI01000028.1"/>
</dbReference>
<evidence type="ECO:0000256" key="2">
    <source>
        <dbReference type="ARBA" id="ARBA00009347"/>
    </source>
</evidence>
<keyword evidence="3" id="KW-0285">Flavoprotein</keyword>
<dbReference type="Gene3D" id="1.20.140.10">
    <property type="entry name" value="Butyryl-CoA Dehydrogenase, subunit A, domain 3"/>
    <property type="match status" value="1"/>
</dbReference>
<dbReference type="CDD" id="cd00567">
    <property type="entry name" value="ACAD"/>
    <property type="match status" value="1"/>
</dbReference>
<dbReference type="EMBL" id="JACHWS010000003">
    <property type="protein sequence ID" value="MBB3039267.1"/>
    <property type="molecule type" value="Genomic_DNA"/>
</dbReference>
<dbReference type="SUPFAM" id="SSF47203">
    <property type="entry name" value="Acyl-CoA dehydrogenase C-terminal domain-like"/>
    <property type="match status" value="1"/>
</dbReference>
<dbReference type="PANTHER" id="PTHR43884:SF20">
    <property type="entry name" value="ACYL-COA DEHYDROGENASE FADE28"/>
    <property type="match status" value="1"/>
</dbReference>
<keyword evidence="9" id="KW-1185">Reference proteome</keyword>
<protein>
    <recommendedName>
        <fullName evidence="10">Acyl-CoA dehydrogenase</fullName>
    </recommendedName>
</protein>
<dbReference type="Proteomes" id="UP000567922">
    <property type="component" value="Unassembled WGS sequence"/>
</dbReference>
<evidence type="ECO:0000256" key="5">
    <source>
        <dbReference type="ARBA" id="ARBA00023002"/>
    </source>
</evidence>
<comment type="similarity">
    <text evidence="2">Belongs to the acyl-CoA dehydrogenase family.</text>
</comment>
<gene>
    <name evidence="8" type="ORF">FHU29_003736</name>
</gene>
<dbReference type="GO" id="GO:0050660">
    <property type="term" value="F:flavin adenine dinucleotide binding"/>
    <property type="evidence" value="ECO:0007669"/>
    <property type="project" value="InterPro"/>
</dbReference>
<evidence type="ECO:0008006" key="10">
    <source>
        <dbReference type="Google" id="ProtNLM"/>
    </source>
</evidence>
<keyword evidence="4" id="KW-0274">FAD</keyword>
<dbReference type="InterPro" id="IPR009075">
    <property type="entry name" value="AcylCo_DH/oxidase_C"/>
</dbReference>
<accession>A0A839RSE0</accession>
<feature type="domain" description="Acyl-CoA dehydrogenase/oxidase N-terminal" evidence="7">
    <location>
        <begin position="11"/>
        <end position="121"/>
    </location>
</feature>